<dbReference type="CDD" id="cd07983">
    <property type="entry name" value="LPLAT_DUF374-like"/>
    <property type="match status" value="1"/>
</dbReference>
<keyword evidence="3" id="KW-0808">Transferase</keyword>
<evidence type="ECO:0000313" key="3">
    <source>
        <dbReference type="EMBL" id="MCT8970358.1"/>
    </source>
</evidence>
<feature type="transmembrane region" description="Helical" evidence="1">
    <location>
        <begin position="12"/>
        <end position="34"/>
    </location>
</feature>
<feature type="domain" description="DUF374" evidence="2">
    <location>
        <begin position="74"/>
        <end position="143"/>
    </location>
</feature>
<dbReference type="InterPro" id="IPR007172">
    <property type="entry name" value="DUF374"/>
</dbReference>
<keyword evidence="4" id="KW-1185">Reference proteome</keyword>
<dbReference type="GO" id="GO:0016746">
    <property type="term" value="F:acyltransferase activity"/>
    <property type="evidence" value="ECO:0007669"/>
    <property type="project" value="UniProtKB-KW"/>
</dbReference>
<dbReference type="Proteomes" id="UP001320898">
    <property type="component" value="Unassembled WGS sequence"/>
</dbReference>
<protein>
    <submittedName>
        <fullName evidence="3">Lysophospholipid acyltransferase family protein</fullName>
    </submittedName>
</protein>
<proteinExistence type="predicted"/>
<accession>A0AAW5QUN2</accession>
<keyword evidence="1" id="KW-0472">Membrane</keyword>
<dbReference type="RefSeq" id="WP_261613926.1">
    <property type="nucleotide sequence ID" value="NZ_JALIDZ010000001.1"/>
</dbReference>
<dbReference type="AlphaFoldDB" id="A0AAW5QUN2"/>
<evidence type="ECO:0000313" key="4">
    <source>
        <dbReference type="Proteomes" id="UP001320898"/>
    </source>
</evidence>
<evidence type="ECO:0000259" key="2">
    <source>
        <dbReference type="Pfam" id="PF04028"/>
    </source>
</evidence>
<keyword evidence="1" id="KW-0812">Transmembrane</keyword>
<reference evidence="3 4" key="1">
    <citation type="submission" date="2022-04" db="EMBL/GenBank/DDBJ databases">
        <authorList>
            <person name="Ye Y.-Q."/>
            <person name="Du Z.-J."/>
        </authorList>
    </citation>
    <scope>NUCLEOTIDE SEQUENCE [LARGE SCALE GENOMIC DNA]</scope>
    <source>
        <strain evidence="3 4">A6E488</strain>
    </source>
</reference>
<dbReference type="Pfam" id="PF04028">
    <property type="entry name" value="DUF374"/>
    <property type="match status" value="1"/>
</dbReference>
<comment type="caution">
    <text evidence="3">The sequence shown here is derived from an EMBL/GenBank/DDBJ whole genome shotgun (WGS) entry which is preliminary data.</text>
</comment>
<organism evidence="3 4">
    <name type="scientific">Microbaculum marinisediminis</name>
    <dbReference type="NCBI Taxonomy" id="2931392"/>
    <lineage>
        <taxon>Bacteria</taxon>
        <taxon>Pseudomonadati</taxon>
        <taxon>Pseudomonadota</taxon>
        <taxon>Alphaproteobacteria</taxon>
        <taxon>Hyphomicrobiales</taxon>
        <taxon>Tepidamorphaceae</taxon>
        <taxon>Microbaculum</taxon>
    </lineage>
</organism>
<name>A0AAW5QUN2_9HYPH</name>
<keyword evidence="3" id="KW-0012">Acyltransferase</keyword>
<sequence length="238" mass="26339">MRQTPEAMLKRLFAARWVQVLLGALIAGYLRLVYRTSRVTIEPPDVYERIDRNLPLILTFWHGQHFLMPFVKRPYHKAAVLISRHRDGEINAQAAERLGVGTIRGSGDTKGRFHVKGGSVAFREMVATLGEGVNVALTADVPKISRRAGLGVVKLAQQSGRPILPIAIASSRRITMKSWDKAAVNLPFSHLSAVVADEIRVAPDADRDTLEAIRLQVEESINACTRRAYEIVDGPENG</sequence>
<gene>
    <name evidence="3" type="ORF">MUB46_00650</name>
</gene>
<dbReference type="EMBL" id="JALIDZ010000001">
    <property type="protein sequence ID" value="MCT8970358.1"/>
    <property type="molecule type" value="Genomic_DNA"/>
</dbReference>
<keyword evidence="1" id="KW-1133">Transmembrane helix</keyword>
<evidence type="ECO:0000256" key="1">
    <source>
        <dbReference type="SAM" id="Phobius"/>
    </source>
</evidence>